<name>A0A917HPU6_9BACT</name>
<dbReference type="InterPro" id="IPR008840">
    <property type="entry name" value="Sipho_Gp157"/>
</dbReference>
<protein>
    <recommendedName>
        <fullName evidence="3">Viral Gp157 protein</fullName>
    </recommendedName>
</protein>
<evidence type="ECO:0000313" key="2">
    <source>
        <dbReference type="Proteomes" id="UP000647241"/>
    </source>
</evidence>
<comment type="caution">
    <text evidence="1">The sequence shown here is derived from an EMBL/GenBank/DDBJ whole genome shotgun (WGS) entry which is preliminary data.</text>
</comment>
<dbReference type="Proteomes" id="UP000647241">
    <property type="component" value="Unassembled WGS sequence"/>
</dbReference>
<dbReference type="Pfam" id="PF05565">
    <property type="entry name" value="Sipho_Gp157"/>
    <property type="match status" value="1"/>
</dbReference>
<dbReference type="EMBL" id="BMGT01000004">
    <property type="protein sequence ID" value="GGG86562.1"/>
    <property type="molecule type" value="Genomic_DNA"/>
</dbReference>
<dbReference type="RefSeq" id="WP_188555359.1">
    <property type="nucleotide sequence ID" value="NZ_BMGT01000004.1"/>
</dbReference>
<sequence>MSATATNCSLFEIDMELDDLMEQIQKQIDEEGEASSILMERFQEFCKAHGEKVDRIARFIQSMEARTQHCRSEANRLTRRARAAESKTLRTKSMVLYYLKGRSLKRIEGVEFTLRCQRNAQDSVVIPSEEELPLAYKTVHVALNGAHWEMLLDSVSDDLRQMLGNAVREAIPDTEAIKLAAARQEKVEGAEVKRGEHLRVE</sequence>
<reference evidence="1" key="1">
    <citation type="journal article" date="2014" name="Int. J. Syst. Evol. Microbiol.">
        <title>Complete genome sequence of Corynebacterium casei LMG S-19264T (=DSM 44701T), isolated from a smear-ripened cheese.</title>
        <authorList>
            <consortium name="US DOE Joint Genome Institute (JGI-PGF)"/>
            <person name="Walter F."/>
            <person name="Albersmeier A."/>
            <person name="Kalinowski J."/>
            <person name="Ruckert C."/>
        </authorList>
    </citation>
    <scope>NUCLEOTIDE SEQUENCE</scope>
    <source>
        <strain evidence="1">CGMCC 1.12997</strain>
    </source>
</reference>
<keyword evidence="2" id="KW-1185">Reference proteome</keyword>
<accession>A0A917HPU6</accession>
<dbReference type="AlphaFoldDB" id="A0A917HPU6"/>
<proteinExistence type="predicted"/>
<evidence type="ECO:0000313" key="1">
    <source>
        <dbReference type="EMBL" id="GGG86562.1"/>
    </source>
</evidence>
<reference evidence="1" key="2">
    <citation type="submission" date="2020-09" db="EMBL/GenBank/DDBJ databases">
        <authorList>
            <person name="Sun Q."/>
            <person name="Zhou Y."/>
        </authorList>
    </citation>
    <scope>NUCLEOTIDE SEQUENCE</scope>
    <source>
        <strain evidence="1">CGMCC 1.12997</strain>
    </source>
</reference>
<organism evidence="1 2">
    <name type="scientific">Edaphobacter dinghuensis</name>
    <dbReference type="NCBI Taxonomy" id="1560005"/>
    <lineage>
        <taxon>Bacteria</taxon>
        <taxon>Pseudomonadati</taxon>
        <taxon>Acidobacteriota</taxon>
        <taxon>Terriglobia</taxon>
        <taxon>Terriglobales</taxon>
        <taxon>Acidobacteriaceae</taxon>
        <taxon>Edaphobacter</taxon>
    </lineage>
</organism>
<evidence type="ECO:0008006" key="3">
    <source>
        <dbReference type="Google" id="ProtNLM"/>
    </source>
</evidence>
<gene>
    <name evidence="1" type="ORF">GCM10011585_33150</name>
</gene>